<name>A0AAE7TFI3_9BRAD</name>
<dbReference type="EMBL" id="CP030050">
    <property type="protein sequence ID" value="QOZ67162.1"/>
    <property type="molecule type" value="Genomic_DNA"/>
</dbReference>
<gene>
    <name evidence="1" type="ORF">WN72_13185</name>
</gene>
<dbReference type="Proteomes" id="UP000594015">
    <property type="component" value="Chromosome"/>
</dbReference>
<evidence type="ECO:0000313" key="2">
    <source>
        <dbReference type="Proteomes" id="UP000594015"/>
    </source>
</evidence>
<proteinExistence type="predicted"/>
<accession>A0AAE7TFI3</accession>
<evidence type="ECO:0000313" key="1">
    <source>
        <dbReference type="EMBL" id="QOZ67162.1"/>
    </source>
</evidence>
<dbReference type="RefSeq" id="WP_092217935.1">
    <property type="nucleotide sequence ID" value="NZ_CP030050.1"/>
</dbReference>
<sequence>MEVIPTNQRLRPGQTKAESVLHTLYEDHGEGHLVLLLRTLLETEGNSLHINDFVLRGLSDVMLAHPEWPQKGLAWLEAFDSIDLGQIRAQARASRGVLPQRYGVAAGLFRELANIFAAPPKAERPSPAKKLPRSVTRVAENRAKIELGRKLLALRERTPNNRKFGELVRTQFDIDAGRAAEAMRVCRLYGDRDEISSRMSWAGLLALSASTLPDDARIGLEGRITIGERISLRRIAEAQMKR</sequence>
<dbReference type="KEGG" id="barh:WN72_13185"/>
<dbReference type="AlphaFoldDB" id="A0AAE7TFI3"/>
<reference evidence="1 2" key="1">
    <citation type="submission" date="2018-06" db="EMBL/GenBank/DDBJ databases">
        <title>Comparative genomics of Bradyrhizobium nodulating Arachidis hypogaea.</title>
        <authorList>
            <person name="Li Y."/>
        </authorList>
    </citation>
    <scope>NUCLEOTIDE SEQUENCE [LARGE SCALE GENOMIC DNA]</scope>
    <source>
        <strain evidence="1 2">CCBAU 051107</strain>
    </source>
</reference>
<organism evidence="1 2">
    <name type="scientific">Bradyrhizobium arachidis</name>
    <dbReference type="NCBI Taxonomy" id="858423"/>
    <lineage>
        <taxon>Bacteria</taxon>
        <taxon>Pseudomonadati</taxon>
        <taxon>Pseudomonadota</taxon>
        <taxon>Alphaproteobacteria</taxon>
        <taxon>Hyphomicrobiales</taxon>
        <taxon>Nitrobacteraceae</taxon>
        <taxon>Bradyrhizobium</taxon>
    </lineage>
</organism>
<protein>
    <submittedName>
        <fullName evidence="1">Uncharacterized protein</fullName>
    </submittedName>
</protein>